<dbReference type="EMBL" id="BARS01046933">
    <property type="protein sequence ID" value="GAG34551.1"/>
    <property type="molecule type" value="Genomic_DNA"/>
</dbReference>
<accession>X0YCJ2</accession>
<reference evidence="1" key="1">
    <citation type="journal article" date="2014" name="Front. Microbiol.">
        <title>High frequency of phylogenetically diverse reductive dehalogenase-homologous genes in deep subseafloor sedimentary metagenomes.</title>
        <authorList>
            <person name="Kawai M."/>
            <person name="Futagami T."/>
            <person name="Toyoda A."/>
            <person name="Takaki Y."/>
            <person name="Nishi S."/>
            <person name="Hori S."/>
            <person name="Arai W."/>
            <person name="Tsubouchi T."/>
            <person name="Morono Y."/>
            <person name="Uchiyama I."/>
            <person name="Ito T."/>
            <person name="Fujiyama A."/>
            <person name="Inagaki F."/>
            <person name="Takami H."/>
        </authorList>
    </citation>
    <scope>NUCLEOTIDE SEQUENCE</scope>
    <source>
        <strain evidence="1">Expedition CK06-06</strain>
    </source>
</reference>
<evidence type="ECO:0000313" key="1">
    <source>
        <dbReference type="EMBL" id="GAG34551.1"/>
    </source>
</evidence>
<feature type="non-terminal residue" evidence="1">
    <location>
        <position position="1"/>
    </location>
</feature>
<protein>
    <submittedName>
        <fullName evidence="1">Uncharacterized protein</fullName>
    </submittedName>
</protein>
<dbReference type="AlphaFoldDB" id="X0YCJ2"/>
<gene>
    <name evidence="1" type="ORF">S01H1_70566</name>
</gene>
<proteinExistence type="predicted"/>
<organism evidence="1">
    <name type="scientific">marine sediment metagenome</name>
    <dbReference type="NCBI Taxonomy" id="412755"/>
    <lineage>
        <taxon>unclassified sequences</taxon>
        <taxon>metagenomes</taxon>
        <taxon>ecological metagenomes</taxon>
    </lineage>
</organism>
<sequence length="142" mass="13902">LTFTAKDYGAGGNAITITYVDPGDNDQVLGVVVVGTDAVVNLATGVAGAITSTAAEVLAAWEAEAPALALADVIIDTTDTGVADDGSGIVTALAEGTFTSGAGTGIDSALKGGIYADLTNAKLYIQSGLIGAPVWKIVTSAA</sequence>
<comment type="caution">
    <text evidence="1">The sequence shown here is derived from an EMBL/GenBank/DDBJ whole genome shotgun (WGS) entry which is preliminary data.</text>
</comment>
<name>X0YCJ2_9ZZZZ</name>